<protein>
    <submittedName>
        <fullName evidence="1">Leucine-rich repeat protein</fullName>
    </submittedName>
</protein>
<gene>
    <name evidence="1" type="ORF">H8S09_07065</name>
</gene>
<proteinExistence type="predicted"/>
<accession>A0A8I0AEZ4</accession>
<evidence type="ECO:0000313" key="2">
    <source>
        <dbReference type="Proteomes" id="UP000615234"/>
    </source>
</evidence>
<dbReference type="RefSeq" id="WP_186847605.1">
    <property type="nucleotide sequence ID" value="NZ_JACOOX010000003.1"/>
</dbReference>
<dbReference type="Gene3D" id="3.80.10.10">
    <property type="entry name" value="Ribonuclease Inhibitor"/>
    <property type="match status" value="1"/>
</dbReference>
<dbReference type="InterPro" id="IPR026906">
    <property type="entry name" value="LRR_5"/>
</dbReference>
<dbReference type="InterPro" id="IPR032675">
    <property type="entry name" value="LRR_dom_sf"/>
</dbReference>
<dbReference type="Pfam" id="PF13306">
    <property type="entry name" value="LRR_5"/>
    <property type="match status" value="1"/>
</dbReference>
<dbReference type="Proteomes" id="UP000615234">
    <property type="component" value="Unassembled WGS sequence"/>
</dbReference>
<reference evidence="1 2" key="1">
    <citation type="submission" date="2020-08" db="EMBL/GenBank/DDBJ databases">
        <title>Genome public.</title>
        <authorList>
            <person name="Liu C."/>
            <person name="Sun Q."/>
        </authorList>
    </citation>
    <scope>NUCLEOTIDE SEQUENCE [LARGE SCALE GENOMIC DNA]</scope>
    <source>
        <strain evidence="1 2">NSJ-10</strain>
    </source>
</reference>
<organism evidence="1 2">
    <name type="scientific">Coprococcus hominis</name>
    <name type="common">ex Liu et al. 2022</name>
    <dbReference type="NCBI Taxonomy" id="2763039"/>
    <lineage>
        <taxon>Bacteria</taxon>
        <taxon>Bacillati</taxon>
        <taxon>Bacillota</taxon>
        <taxon>Clostridia</taxon>
        <taxon>Lachnospirales</taxon>
        <taxon>Lachnospiraceae</taxon>
        <taxon>Coprococcus</taxon>
    </lineage>
</organism>
<evidence type="ECO:0000313" key="1">
    <source>
        <dbReference type="EMBL" id="MBC5662653.1"/>
    </source>
</evidence>
<keyword evidence="2" id="KW-1185">Reference proteome</keyword>
<sequence>MTDTEVSVTLNPTTYTYDKKAKEPEVFVTYAGQTLAKDKDYTVAYADNINAGNAVVTITGMGIYHDETQVQFKIEKVAKAAPARLTAINVSKAGAKDGAIDKLTTVMEYSTDEVHWVSVTSGTMVSGLAAGNYYVRYAETENYLASPTIKVVIAVPASSYKLTNAKTAVTLDTTKYAYNGKAKKPLVKSVTFAGKKLEAGTDYTVTYKKNKNIGKASVIIKGKGKYTGGITKNFIIYAKKGTTVTSGAYKYKFTSGSEVAFAGIKSTKTTKVVIPKTVKLGGKTFKVTSIAKKALYNKTKVKSVTMGGNVKTIGASAFQKCKKLSTITVKTTKLKSVGKNAYKGIKANAKIKVPSKKLKAYKKILKNKGQGNKVKIVKK</sequence>
<comment type="caution">
    <text evidence="1">The sequence shown here is derived from an EMBL/GenBank/DDBJ whole genome shotgun (WGS) entry which is preliminary data.</text>
</comment>
<dbReference type="AlphaFoldDB" id="A0A8I0AEZ4"/>
<name>A0A8I0AEZ4_9FIRM</name>
<dbReference type="EMBL" id="JACOOX010000003">
    <property type="protein sequence ID" value="MBC5662653.1"/>
    <property type="molecule type" value="Genomic_DNA"/>
</dbReference>